<sequence length="169" mass="18952">MSACSLTLRRRKQRMARTGHSAWFRWIRLLHRTLSGTSVRCRIPGRPHDAGDTTSASVDRLPAHPSSKRILRDLLCERPVAAAEPGGGVWPVDNCWEDLAVPVPRGDPLGIFPQQERALLRTSSGLQIRPQWCLRRKVSPNDLISQNFRKVLSSECSPLLKKTPACEGR</sequence>
<organism evidence="2 3">
    <name type="scientific">Trichinella pseudospiralis</name>
    <name type="common">Parasitic roundworm</name>
    <dbReference type="NCBI Taxonomy" id="6337"/>
    <lineage>
        <taxon>Eukaryota</taxon>
        <taxon>Metazoa</taxon>
        <taxon>Ecdysozoa</taxon>
        <taxon>Nematoda</taxon>
        <taxon>Enoplea</taxon>
        <taxon>Dorylaimia</taxon>
        <taxon>Trichinellida</taxon>
        <taxon>Trichinellidae</taxon>
        <taxon>Trichinella</taxon>
    </lineage>
</organism>
<dbReference type="Proteomes" id="UP000054632">
    <property type="component" value="Unassembled WGS sequence"/>
</dbReference>
<evidence type="ECO:0000313" key="2">
    <source>
        <dbReference type="EMBL" id="KRY76635.1"/>
    </source>
</evidence>
<proteinExistence type="predicted"/>
<feature type="region of interest" description="Disordered" evidence="1">
    <location>
        <begin position="42"/>
        <end position="62"/>
    </location>
</feature>
<accession>A0A0V1ESB9</accession>
<protein>
    <submittedName>
        <fullName evidence="2">Uncharacterized protein</fullName>
    </submittedName>
</protein>
<evidence type="ECO:0000313" key="3">
    <source>
        <dbReference type="Proteomes" id="UP000054632"/>
    </source>
</evidence>
<evidence type="ECO:0000256" key="1">
    <source>
        <dbReference type="SAM" id="MobiDB-lite"/>
    </source>
</evidence>
<dbReference type="EMBL" id="JYDR01000011">
    <property type="protein sequence ID" value="KRY76635.1"/>
    <property type="molecule type" value="Genomic_DNA"/>
</dbReference>
<reference evidence="2 3" key="1">
    <citation type="submission" date="2015-01" db="EMBL/GenBank/DDBJ databases">
        <title>Evolution of Trichinella species and genotypes.</title>
        <authorList>
            <person name="Korhonen P.K."/>
            <person name="Edoardo P."/>
            <person name="Giuseppe L.R."/>
            <person name="Gasser R.B."/>
        </authorList>
    </citation>
    <scope>NUCLEOTIDE SEQUENCE [LARGE SCALE GENOMIC DNA]</scope>
    <source>
        <strain evidence="2">ISS13</strain>
    </source>
</reference>
<comment type="caution">
    <text evidence="2">The sequence shown here is derived from an EMBL/GenBank/DDBJ whole genome shotgun (WGS) entry which is preliminary data.</text>
</comment>
<gene>
    <name evidence="2" type="ORF">T4A_11305</name>
</gene>
<name>A0A0V1ESB9_TRIPS</name>
<dbReference type="AlphaFoldDB" id="A0A0V1ESB9"/>